<evidence type="ECO:0000256" key="1">
    <source>
        <dbReference type="ARBA" id="ARBA00007553"/>
    </source>
</evidence>
<proteinExistence type="inferred from homology"/>
<gene>
    <name evidence="4" type="ORF">EDD30_5711</name>
</gene>
<evidence type="ECO:0000256" key="2">
    <source>
        <dbReference type="SAM" id="SignalP"/>
    </source>
</evidence>
<dbReference type="InterPro" id="IPR006311">
    <property type="entry name" value="TAT_signal"/>
</dbReference>
<organism evidence="4 5">
    <name type="scientific">Couchioplanes caeruleus</name>
    <dbReference type="NCBI Taxonomy" id="56438"/>
    <lineage>
        <taxon>Bacteria</taxon>
        <taxon>Bacillati</taxon>
        <taxon>Actinomycetota</taxon>
        <taxon>Actinomycetes</taxon>
        <taxon>Micromonosporales</taxon>
        <taxon>Micromonosporaceae</taxon>
        <taxon>Couchioplanes</taxon>
    </lineage>
</organism>
<dbReference type="InterPro" id="IPR036505">
    <property type="entry name" value="Amidase/PGRP_sf"/>
</dbReference>
<evidence type="ECO:0000313" key="5">
    <source>
        <dbReference type="Proteomes" id="UP000271683"/>
    </source>
</evidence>
<dbReference type="InterPro" id="IPR002502">
    <property type="entry name" value="Amidase_domain"/>
</dbReference>
<dbReference type="Pfam" id="PF01510">
    <property type="entry name" value="Amidase_2"/>
    <property type="match status" value="1"/>
</dbReference>
<dbReference type="PROSITE" id="PS51318">
    <property type="entry name" value="TAT"/>
    <property type="match status" value="1"/>
</dbReference>
<dbReference type="GO" id="GO:0008270">
    <property type="term" value="F:zinc ion binding"/>
    <property type="evidence" value="ECO:0007669"/>
    <property type="project" value="InterPro"/>
</dbReference>
<evidence type="ECO:0000313" key="4">
    <source>
        <dbReference type="EMBL" id="ROP32763.1"/>
    </source>
</evidence>
<accession>A0A3N1GR98</accession>
<dbReference type="SMART" id="SM00701">
    <property type="entry name" value="PGRP"/>
    <property type="match status" value="1"/>
</dbReference>
<dbReference type="CDD" id="cd06583">
    <property type="entry name" value="PGRP"/>
    <property type="match status" value="1"/>
</dbReference>
<dbReference type="PANTHER" id="PTHR11022:SF41">
    <property type="entry name" value="PEPTIDOGLYCAN-RECOGNITION PROTEIN LC-RELATED"/>
    <property type="match status" value="1"/>
</dbReference>
<sequence length="376" mass="39192">MISRRSLLQGATGLAVAAPLSLAAARPAAAAAAGASVPTTLSARRGVVPSGVPIAPELSLTHLSVAGAASVRVRTRAGWQPWRTPSGCPGGRDGAAAQPRTLIPAAGVLDYEVRGDGVSVVEINTMDGPKRTVAAPQTRLPMAVPRQMCPQYLSRAAWGADESYRFNPDGTPKLTLAFFKVQTLTVHHSGEDAPVADPIAHVRGIYYAQAVTQDFGDIGYQLLIDADGRVYEGAYSDPDTVPVFGPAPGADRLPLAVNGAHVGGFNAGNVGICMLGNFMKAPPTAAALRSLKVILARLAATTELDPLATTEYVNPISGKKATIATITTHQDWHRANPDAGATLCPGDQLYPLMPAIRKDVADLAKRLPPITVPTGR</sequence>
<dbReference type="OrthoDB" id="514320at2"/>
<dbReference type="EMBL" id="RJKL01000001">
    <property type="protein sequence ID" value="ROP32763.1"/>
    <property type="molecule type" value="Genomic_DNA"/>
</dbReference>
<name>A0A3N1GR98_9ACTN</name>
<dbReference type="GO" id="GO:0009253">
    <property type="term" value="P:peptidoglycan catabolic process"/>
    <property type="evidence" value="ECO:0007669"/>
    <property type="project" value="InterPro"/>
</dbReference>
<feature type="signal peptide" evidence="2">
    <location>
        <begin position="1"/>
        <end position="17"/>
    </location>
</feature>
<protein>
    <submittedName>
        <fullName evidence="4">N-acetylmuramoyl-L-alanine amidase</fullName>
    </submittedName>
</protein>
<keyword evidence="2" id="KW-0732">Signal</keyword>
<comment type="caution">
    <text evidence="4">The sequence shown here is derived from an EMBL/GenBank/DDBJ whole genome shotgun (WGS) entry which is preliminary data.</text>
</comment>
<dbReference type="RefSeq" id="WP_123678548.1">
    <property type="nucleotide sequence ID" value="NZ_RJKL01000001.1"/>
</dbReference>
<dbReference type="Proteomes" id="UP000271683">
    <property type="component" value="Unassembled WGS sequence"/>
</dbReference>
<reference evidence="4 5" key="1">
    <citation type="submission" date="2018-11" db="EMBL/GenBank/DDBJ databases">
        <title>Sequencing the genomes of 1000 actinobacteria strains.</title>
        <authorList>
            <person name="Klenk H.-P."/>
        </authorList>
    </citation>
    <scope>NUCLEOTIDE SEQUENCE [LARGE SCALE GENOMIC DNA]</scope>
    <source>
        <strain evidence="4 5">DSM 43634</strain>
    </source>
</reference>
<feature type="domain" description="Peptidoglycan recognition protein family" evidence="3">
    <location>
        <begin position="150"/>
        <end position="317"/>
    </location>
</feature>
<evidence type="ECO:0000259" key="3">
    <source>
        <dbReference type="SMART" id="SM00701"/>
    </source>
</evidence>
<dbReference type="PANTHER" id="PTHR11022">
    <property type="entry name" value="PEPTIDOGLYCAN RECOGNITION PROTEIN"/>
    <property type="match status" value="1"/>
</dbReference>
<dbReference type="SUPFAM" id="SSF55846">
    <property type="entry name" value="N-acetylmuramoyl-L-alanine amidase-like"/>
    <property type="match status" value="1"/>
</dbReference>
<dbReference type="Gene3D" id="3.40.80.10">
    <property type="entry name" value="Peptidoglycan recognition protein-like"/>
    <property type="match status" value="1"/>
</dbReference>
<dbReference type="InterPro" id="IPR006619">
    <property type="entry name" value="PGRP_domain_met/bac"/>
</dbReference>
<dbReference type="GO" id="GO:0008745">
    <property type="term" value="F:N-acetylmuramoyl-L-alanine amidase activity"/>
    <property type="evidence" value="ECO:0007669"/>
    <property type="project" value="InterPro"/>
</dbReference>
<dbReference type="AlphaFoldDB" id="A0A3N1GR98"/>
<dbReference type="InterPro" id="IPR015510">
    <property type="entry name" value="PGRP"/>
</dbReference>
<comment type="similarity">
    <text evidence="1">Belongs to the N-acetylmuramoyl-L-alanine amidase 2 family.</text>
</comment>
<feature type="chain" id="PRO_5039429617" evidence="2">
    <location>
        <begin position="18"/>
        <end position="376"/>
    </location>
</feature>